<reference evidence="12" key="3">
    <citation type="submission" date="2018-07" db="EMBL/GenBank/DDBJ databases">
        <authorList>
            <person name="Quirk P.G."/>
            <person name="Krulwich T.A."/>
        </authorList>
    </citation>
    <scope>NUCLEOTIDE SEQUENCE</scope>
    <source>
        <strain evidence="12">CCRI-19302</strain>
    </source>
</reference>
<evidence type="ECO:0000256" key="1">
    <source>
        <dbReference type="ARBA" id="ARBA00004496"/>
    </source>
</evidence>
<dbReference type="InterPro" id="IPR036390">
    <property type="entry name" value="WH_DNA-bd_sf"/>
</dbReference>
<keyword evidence="13" id="KW-1185">Reference proteome</keyword>
<gene>
    <name evidence="7 12" type="primary">argR</name>
    <name evidence="11" type="ORF">C8E03_102430</name>
    <name evidence="12" type="ORF">CG710_004035</name>
</gene>
<dbReference type="SUPFAM" id="SSF55252">
    <property type="entry name" value="C-terminal domain of arginine repressor"/>
    <property type="match status" value="1"/>
</dbReference>
<dbReference type="AlphaFoldDB" id="A0A255I217"/>
<evidence type="ECO:0000313" key="11">
    <source>
        <dbReference type="EMBL" id="PXV93657.1"/>
    </source>
</evidence>
<dbReference type="GO" id="GO:0051259">
    <property type="term" value="P:protein complex oligomerization"/>
    <property type="evidence" value="ECO:0007669"/>
    <property type="project" value="InterPro"/>
</dbReference>
<dbReference type="GO" id="GO:0006526">
    <property type="term" value="P:L-arginine biosynthetic process"/>
    <property type="evidence" value="ECO:0007669"/>
    <property type="project" value="UniProtKB-UniPathway"/>
</dbReference>
<evidence type="ECO:0000256" key="3">
    <source>
        <dbReference type="ARBA" id="ARBA00022490"/>
    </source>
</evidence>
<keyword evidence="4 7" id="KW-0805">Transcription regulation</keyword>
<dbReference type="GO" id="GO:1900079">
    <property type="term" value="P:regulation of arginine biosynthetic process"/>
    <property type="evidence" value="ECO:0007669"/>
    <property type="project" value="UniProtKB-UniRule"/>
</dbReference>
<dbReference type="RefSeq" id="WP_094379436.1">
    <property type="nucleotide sequence ID" value="NZ_NOKA02000003.1"/>
</dbReference>
<dbReference type="Gene3D" id="3.30.1360.40">
    <property type="match status" value="1"/>
</dbReference>
<evidence type="ECO:0000313" key="13">
    <source>
        <dbReference type="Proteomes" id="UP000216411"/>
    </source>
</evidence>
<dbReference type="EMBL" id="NOKA02000003">
    <property type="protein sequence ID" value="RDY32603.1"/>
    <property type="molecule type" value="Genomic_DNA"/>
</dbReference>
<sequence length="158" mass="17992">MIYIRNNDNIKEERQKIILELIKTNSVCTQEELRDLLIDKGYETTQATVSRDIRQLNLVKAVGPNGEYCYRRGKQSDQYYMSHKFYSIFMAAVKEVSYAGNLVVIKCESGMANPVCVILDSFEWRDILGTIAGNDTILIVAKDAESAGNMSKQFKNMM</sequence>
<evidence type="ECO:0000256" key="8">
    <source>
        <dbReference type="NCBIfam" id="TIGR01529"/>
    </source>
</evidence>
<dbReference type="GO" id="GO:0003700">
    <property type="term" value="F:DNA-binding transcription factor activity"/>
    <property type="evidence" value="ECO:0007669"/>
    <property type="project" value="UniProtKB-UniRule"/>
</dbReference>
<keyword evidence="7" id="KW-0678">Repressor</keyword>
<keyword evidence="5 7" id="KW-0238">DNA-binding</keyword>
<comment type="similarity">
    <text evidence="2 7">Belongs to the ArgR family.</text>
</comment>
<protein>
    <recommendedName>
        <fullName evidence="7 8">Arginine repressor</fullName>
    </recommendedName>
</protein>
<dbReference type="InterPro" id="IPR020899">
    <property type="entry name" value="Arg_repress_C"/>
</dbReference>
<keyword evidence="7" id="KW-0028">Amino-acid biosynthesis</keyword>
<name>A0A255I217_9FIRM</name>
<proteinExistence type="inferred from homology"/>
<dbReference type="UniPathway" id="UPA00068"/>
<reference evidence="11 14" key="2">
    <citation type="submission" date="2018-05" db="EMBL/GenBank/DDBJ databases">
        <title>Genomic Encyclopedia of Type Strains, Phase IV (KMG-IV): sequencing the most valuable type-strain genomes for metagenomic binning, comparative biology and taxonomic classification.</title>
        <authorList>
            <person name="Goeker M."/>
        </authorList>
    </citation>
    <scope>NUCLEOTIDE SEQUENCE [LARGE SCALE GENOMIC DNA]</scope>
    <source>
        <strain evidence="11 14">DSM 28816</strain>
    </source>
</reference>
<dbReference type="Proteomes" id="UP000247523">
    <property type="component" value="Unassembled WGS sequence"/>
</dbReference>
<dbReference type="Proteomes" id="UP000216411">
    <property type="component" value="Unassembled WGS sequence"/>
</dbReference>
<dbReference type="GO" id="GO:0005737">
    <property type="term" value="C:cytoplasm"/>
    <property type="evidence" value="ECO:0007669"/>
    <property type="project" value="UniProtKB-SubCell"/>
</dbReference>
<dbReference type="SUPFAM" id="SSF46785">
    <property type="entry name" value="Winged helix' DNA-binding domain"/>
    <property type="match status" value="1"/>
</dbReference>
<feature type="domain" description="Arginine repressor C-terminal" evidence="10">
    <location>
        <begin position="91"/>
        <end position="155"/>
    </location>
</feature>
<dbReference type="PANTHER" id="PTHR34471:SF1">
    <property type="entry name" value="ARGININE REPRESSOR"/>
    <property type="match status" value="1"/>
</dbReference>
<feature type="domain" description="Arginine repressor DNA-binding" evidence="9">
    <location>
        <begin position="11"/>
        <end position="71"/>
    </location>
</feature>
<comment type="pathway">
    <text evidence="7">Amino-acid biosynthesis; L-arginine biosynthesis [regulation].</text>
</comment>
<evidence type="ECO:0000256" key="2">
    <source>
        <dbReference type="ARBA" id="ARBA00008316"/>
    </source>
</evidence>
<keyword evidence="6 7" id="KW-0804">Transcription</keyword>
<reference evidence="12 13" key="1">
    <citation type="journal article" date="2017" name="Genome Announc.">
        <title>Draft Genome Sequence of a Sporulating and Motile Strain of Lachnotalea glycerini Isolated from Water in Quebec City, Canada.</title>
        <authorList>
            <person name="Maheux A.F."/>
            <person name="Boudreau D.K."/>
            <person name="Berube E."/>
            <person name="Boissinot M."/>
            <person name="Raymond F."/>
            <person name="Brodeur S."/>
            <person name="Corbeil J."/>
            <person name="Isabel S."/>
            <person name="Omar R.F."/>
            <person name="Bergeron M.G."/>
        </authorList>
    </citation>
    <scope>NUCLEOTIDE SEQUENCE [LARGE SCALE GENOMIC DNA]</scope>
    <source>
        <strain evidence="12 13">CCRI-19302</strain>
    </source>
</reference>
<dbReference type="InterPro" id="IPR036388">
    <property type="entry name" value="WH-like_DNA-bd_sf"/>
</dbReference>
<keyword evidence="3 7" id="KW-0963">Cytoplasm</keyword>
<comment type="subcellular location">
    <subcellularLocation>
        <location evidence="1 7">Cytoplasm</location>
    </subcellularLocation>
</comment>
<evidence type="ECO:0000259" key="9">
    <source>
        <dbReference type="Pfam" id="PF01316"/>
    </source>
</evidence>
<evidence type="ECO:0000259" key="10">
    <source>
        <dbReference type="Pfam" id="PF02863"/>
    </source>
</evidence>
<dbReference type="PANTHER" id="PTHR34471">
    <property type="entry name" value="ARGININE REPRESSOR"/>
    <property type="match status" value="1"/>
</dbReference>
<dbReference type="NCBIfam" id="TIGR01529">
    <property type="entry name" value="argR_whole"/>
    <property type="match status" value="1"/>
</dbReference>
<comment type="function">
    <text evidence="7">Regulates arginine biosynthesis genes.</text>
</comment>
<organism evidence="11 14">
    <name type="scientific">Lachnotalea glycerini</name>
    <dbReference type="NCBI Taxonomy" id="1763509"/>
    <lineage>
        <taxon>Bacteria</taxon>
        <taxon>Bacillati</taxon>
        <taxon>Bacillota</taxon>
        <taxon>Clostridia</taxon>
        <taxon>Lachnospirales</taxon>
        <taxon>Lachnospiraceae</taxon>
        <taxon>Lachnotalea</taxon>
    </lineage>
</organism>
<dbReference type="InterPro" id="IPR020900">
    <property type="entry name" value="Arg_repress_DNA-bd"/>
</dbReference>
<dbReference type="Pfam" id="PF02863">
    <property type="entry name" value="Arg_repressor_C"/>
    <property type="match status" value="1"/>
</dbReference>
<dbReference type="OrthoDB" id="9807089at2"/>
<dbReference type="HAMAP" id="MF_00173">
    <property type="entry name" value="Arg_repressor"/>
    <property type="match status" value="1"/>
</dbReference>
<evidence type="ECO:0000256" key="5">
    <source>
        <dbReference type="ARBA" id="ARBA00023125"/>
    </source>
</evidence>
<keyword evidence="7" id="KW-0055">Arginine biosynthesis</keyword>
<comment type="caution">
    <text evidence="11">The sequence shown here is derived from an EMBL/GenBank/DDBJ whole genome shotgun (WGS) entry which is preliminary data.</text>
</comment>
<evidence type="ECO:0000256" key="4">
    <source>
        <dbReference type="ARBA" id="ARBA00023015"/>
    </source>
</evidence>
<dbReference type="InterPro" id="IPR001669">
    <property type="entry name" value="Arg_repress"/>
</dbReference>
<dbReference type="Pfam" id="PF01316">
    <property type="entry name" value="Arg_repressor"/>
    <property type="match status" value="1"/>
</dbReference>
<dbReference type="Gene3D" id="1.10.10.10">
    <property type="entry name" value="Winged helix-like DNA-binding domain superfamily/Winged helix DNA-binding domain"/>
    <property type="match status" value="1"/>
</dbReference>
<evidence type="ECO:0000313" key="14">
    <source>
        <dbReference type="Proteomes" id="UP000247523"/>
    </source>
</evidence>
<evidence type="ECO:0000256" key="7">
    <source>
        <dbReference type="HAMAP-Rule" id="MF_00173"/>
    </source>
</evidence>
<dbReference type="GO" id="GO:0003677">
    <property type="term" value="F:DNA binding"/>
    <property type="evidence" value="ECO:0007669"/>
    <property type="project" value="UniProtKB-KW"/>
</dbReference>
<evidence type="ECO:0000256" key="6">
    <source>
        <dbReference type="ARBA" id="ARBA00023163"/>
    </source>
</evidence>
<dbReference type="PRINTS" id="PR01467">
    <property type="entry name" value="ARGREPRESSOR"/>
</dbReference>
<evidence type="ECO:0000313" key="12">
    <source>
        <dbReference type="EMBL" id="RDY32603.1"/>
    </source>
</evidence>
<accession>A0A255I217</accession>
<dbReference type="InterPro" id="IPR036251">
    <property type="entry name" value="Arg_repress_C_sf"/>
</dbReference>
<dbReference type="EMBL" id="QICS01000002">
    <property type="protein sequence ID" value="PXV93657.1"/>
    <property type="molecule type" value="Genomic_DNA"/>
</dbReference>
<dbReference type="GO" id="GO:0034618">
    <property type="term" value="F:arginine binding"/>
    <property type="evidence" value="ECO:0007669"/>
    <property type="project" value="InterPro"/>
</dbReference>